<feature type="compositionally biased region" description="Basic and acidic residues" evidence="2">
    <location>
        <begin position="79"/>
        <end position="105"/>
    </location>
</feature>
<dbReference type="SUPFAM" id="SSF51735">
    <property type="entry name" value="NAD(P)-binding Rossmann-fold domains"/>
    <property type="match status" value="1"/>
</dbReference>
<keyword evidence="1" id="KW-0547">Nucleotide-binding</keyword>
<feature type="binding site" evidence="1">
    <location>
        <begin position="363"/>
        <end position="365"/>
    </location>
    <ligand>
        <name>NAD(+)</name>
        <dbReference type="ChEBI" id="CHEBI:57540"/>
    </ligand>
</feature>
<dbReference type="InterPro" id="IPR003462">
    <property type="entry name" value="ODC_Mu_crystall"/>
</dbReference>
<feature type="binding site" evidence="1">
    <location>
        <position position="255"/>
    </location>
    <ligand>
        <name>NAD(+)</name>
        <dbReference type="ChEBI" id="CHEBI:57540"/>
    </ligand>
</feature>
<name>U2YEM5_9EURY</name>
<feature type="compositionally biased region" description="Basic and acidic residues" evidence="2">
    <location>
        <begin position="50"/>
        <end position="59"/>
    </location>
</feature>
<comment type="similarity">
    <text evidence="1">Belongs to the ornithine cyclodeaminase/mu-crystallin family. Archaeal alanine dehydrogenase subfamily.</text>
</comment>
<accession>U2YEM5</accession>
<dbReference type="EMBL" id="BATA01000018">
    <property type="protein sequence ID" value="GAD52276.1"/>
    <property type="molecule type" value="Genomic_DNA"/>
</dbReference>
<comment type="caution">
    <text evidence="3">The sequence shown here is derived from an EMBL/GenBank/DDBJ whole genome shotgun (WGS) entry which is preliminary data.</text>
</comment>
<feature type="region of interest" description="Disordered" evidence="2">
    <location>
        <begin position="50"/>
        <end position="106"/>
    </location>
</feature>
<dbReference type="Proteomes" id="UP000016986">
    <property type="component" value="Unassembled WGS sequence"/>
</dbReference>
<dbReference type="AlphaFoldDB" id="U2YEM5"/>
<dbReference type="PANTHER" id="PTHR13812">
    <property type="entry name" value="KETIMINE REDUCTASE MU-CRYSTALLIN"/>
    <property type="match status" value="1"/>
</dbReference>
<evidence type="ECO:0000313" key="3">
    <source>
        <dbReference type="EMBL" id="GAD52276.1"/>
    </source>
</evidence>
<dbReference type="InterPro" id="IPR028609">
    <property type="entry name" value="AlaDH_arch-typ"/>
</dbReference>
<dbReference type="InterPro" id="IPR036291">
    <property type="entry name" value="NAD(P)-bd_dom_sf"/>
</dbReference>
<dbReference type="GO" id="GO:0000286">
    <property type="term" value="F:alanine dehydrogenase activity"/>
    <property type="evidence" value="ECO:0007669"/>
    <property type="project" value="UniProtKB-UniRule"/>
</dbReference>
<evidence type="ECO:0000256" key="2">
    <source>
        <dbReference type="SAM" id="MobiDB-lite"/>
    </source>
</evidence>
<dbReference type="EC" id="1.4.1.1" evidence="1"/>
<keyword evidence="1" id="KW-0520">NAD</keyword>
<dbReference type="Gene3D" id="3.40.50.720">
    <property type="entry name" value="NAD(P)-binding Rossmann-like Domain"/>
    <property type="match status" value="1"/>
</dbReference>
<dbReference type="Gene3D" id="3.30.1780.10">
    <property type="entry name" value="ornithine cyclodeaminase, domain 1"/>
    <property type="match status" value="1"/>
</dbReference>
<feature type="active site" description="Proton donor/acceptor" evidence="1">
    <location>
        <position position="211"/>
    </location>
</feature>
<dbReference type="GO" id="GO:0005737">
    <property type="term" value="C:cytoplasm"/>
    <property type="evidence" value="ECO:0007669"/>
    <property type="project" value="TreeGrafter"/>
</dbReference>
<dbReference type="PANTHER" id="PTHR13812:SF19">
    <property type="entry name" value="KETIMINE REDUCTASE MU-CRYSTALLIN"/>
    <property type="match status" value="1"/>
</dbReference>
<dbReference type="InterPro" id="IPR023401">
    <property type="entry name" value="ODC_N"/>
</dbReference>
<dbReference type="eggNOG" id="arCOG01035">
    <property type="taxonomic scope" value="Archaea"/>
</dbReference>
<dbReference type="GO" id="GO:0006522">
    <property type="term" value="P:alanine metabolic process"/>
    <property type="evidence" value="ECO:0007669"/>
    <property type="project" value="UniProtKB-UniRule"/>
</dbReference>
<dbReference type="FunFam" id="3.40.50.720:FF:000311">
    <property type="entry name" value="Ornithine cyclodeaminase"/>
    <property type="match status" value="1"/>
</dbReference>
<dbReference type="HAMAP" id="MF_00935">
    <property type="entry name" value="AlaDH_arch"/>
    <property type="match status" value="1"/>
</dbReference>
<feature type="binding site" evidence="1">
    <location>
        <begin position="304"/>
        <end position="306"/>
    </location>
    <ligand>
        <name>NAD(+)</name>
        <dbReference type="ChEBI" id="CHEBI:57540"/>
    </ligand>
</feature>
<feature type="binding site" evidence="1">
    <location>
        <position position="369"/>
    </location>
    <ligand>
        <name>NAD(+)</name>
        <dbReference type="ChEBI" id="CHEBI:57540"/>
    </ligand>
</feature>
<comment type="function">
    <text evidence="1">Catalyzes the NAD(+)-dependent oxidative deamination of L-alanine to pyruvate, and the reverse reaction, the reductive amination of pyruvate.</text>
</comment>
<reference evidence="3 4" key="1">
    <citation type="submission" date="2013-09" db="EMBL/GenBank/DDBJ databases">
        <title>Whole genome sequencing of Halarchaeum acidiphilum strain MH1-52-1.</title>
        <authorList>
            <person name="Shimane Y."/>
            <person name="Minegishi H."/>
            <person name="Nishi S."/>
            <person name="Echigo A."/>
            <person name="Shuto A."/>
            <person name="Konishi M."/>
            <person name="Ito T."/>
            <person name="Ohkuma M."/>
            <person name="Ohta Y."/>
            <person name="Nagano Y."/>
            <person name="Tsubouchi T."/>
            <person name="Mori K."/>
            <person name="Usui K."/>
            <person name="Kamekura M."/>
            <person name="Usami R."/>
            <person name="Takaki Y."/>
            <person name="Hatada Y."/>
        </authorList>
    </citation>
    <scope>NUCLEOTIDE SEQUENCE [LARGE SCALE GENOMIC DNA]</scope>
    <source>
        <strain evidence="3 4">JCM 16109</strain>
    </source>
</reference>
<protein>
    <recommendedName>
        <fullName evidence="1">Alanine dehydrogenase</fullName>
        <shortName evidence="1">AlaDH</shortName>
        <ecNumber evidence="1">1.4.1.1</ecNumber>
    </recommendedName>
</protein>
<evidence type="ECO:0000256" key="1">
    <source>
        <dbReference type="HAMAP-Rule" id="MF_00935"/>
    </source>
</evidence>
<dbReference type="GO" id="GO:0051287">
    <property type="term" value="F:NAD binding"/>
    <property type="evidence" value="ECO:0007669"/>
    <property type="project" value="UniProtKB-UniRule"/>
</dbReference>
<comment type="catalytic activity">
    <reaction evidence="1">
        <text>L-alanine + NAD(+) + H2O = pyruvate + NH4(+) + NADH + H(+)</text>
        <dbReference type="Rhea" id="RHEA:18405"/>
        <dbReference type="ChEBI" id="CHEBI:15361"/>
        <dbReference type="ChEBI" id="CHEBI:15377"/>
        <dbReference type="ChEBI" id="CHEBI:15378"/>
        <dbReference type="ChEBI" id="CHEBI:28938"/>
        <dbReference type="ChEBI" id="CHEBI:57540"/>
        <dbReference type="ChEBI" id="CHEBI:57945"/>
        <dbReference type="ChEBI" id="CHEBI:57972"/>
        <dbReference type="EC" id="1.4.1.1"/>
    </reaction>
</comment>
<proteinExistence type="inferred from homology"/>
<feature type="binding site" evidence="1">
    <location>
        <position position="436"/>
    </location>
    <ligand>
        <name>NAD(+)</name>
        <dbReference type="ChEBI" id="CHEBI:57540"/>
    </ligand>
</feature>
<gene>
    <name evidence="1" type="primary">ala</name>
    <name evidence="3" type="ORF">MBEHAL_1036</name>
</gene>
<organism evidence="3 4">
    <name type="scientific">Halarchaeum acidiphilum MH1-52-1</name>
    <dbReference type="NCBI Taxonomy" id="1261545"/>
    <lineage>
        <taxon>Archaea</taxon>
        <taxon>Methanobacteriati</taxon>
        <taxon>Methanobacteriota</taxon>
        <taxon>Stenosarchaea group</taxon>
        <taxon>Halobacteria</taxon>
        <taxon>Halobacteriales</taxon>
        <taxon>Halobacteriaceae</taxon>
    </lineage>
</organism>
<keyword evidence="1" id="KW-0560">Oxidoreductase</keyword>
<evidence type="ECO:0000313" key="4">
    <source>
        <dbReference type="Proteomes" id="UP000016986"/>
    </source>
</evidence>
<dbReference type="Pfam" id="PF02423">
    <property type="entry name" value="OCD_Mu_crystall"/>
    <property type="match status" value="1"/>
</dbReference>
<sequence length="468" mass="50149">MTAGKQARPAATKTTASIALTVASFTSTQFAGAIKIPTLDRSHSDRVLLREDALRHPVGGEEEEDDCEADGDPEEEEHEDLRDREPPPDGAEREDERHRGDRRQDAVCSHVRHLGPQDHRVPGDYGCVARSKCSPGVPSDMETLLLANEDVDANTPMAELVAAIRDAFVAYERGNAQMPAKSYIDLPQYNGDFRSMPAYLSTDEWDAAGIKWVNVHPDNPDSFDLPTVMGTMIYSDPENAYPLAIMDGTELTMKRTGAAAAVATDALAVEDATSLGIVGAGVQSYTQLEAISEVRDITEVVVSDLREERVERFVARFGDEFDVRGGTISEAGHCDVLSTVTPVEDPIVGPRDLGPHTHVNAMGADAAGKHELADEVLLAATLVIDDYAQTTHSGEINVPWSAGTLGDDDIYGEIGEIVAGEKTGRTAADDVTVFDSTGLAIQDVAAAHVVYAHASERENGTAFGLLGV</sequence>
<keyword evidence="4" id="KW-1185">Reference proteome</keyword>
<feature type="compositionally biased region" description="Acidic residues" evidence="2">
    <location>
        <begin position="60"/>
        <end position="78"/>
    </location>
</feature>
<feature type="binding site" evidence="1">
    <location>
        <begin position="282"/>
        <end position="283"/>
    </location>
    <ligand>
        <name>NAD(+)</name>
        <dbReference type="ChEBI" id="CHEBI:57540"/>
    </ligand>
</feature>